<gene>
    <name evidence="6" type="ORF">BW732_03660</name>
</gene>
<organism evidence="6 7">
    <name type="scientific">Vagococcus penaei</name>
    <dbReference type="NCBI Taxonomy" id="633807"/>
    <lineage>
        <taxon>Bacteria</taxon>
        <taxon>Bacillati</taxon>
        <taxon>Bacillota</taxon>
        <taxon>Bacilli</taxon>
        <taxon>Lactobacillales</taxon>
        <taxon>Enterococcaceae</taxon>
        <taxon>Vagococcus</taxon>
    </lineage>
</organism>
<evidence type="ECO:0000313" key="7">
    <source>
        <dbReference type="Proteomes" id="UP000188246"/>
    </source>
</evidence>
<evidence type="ECO:0000256" key="1">
    <source>
        <dbReference type="ARBA" id="ARBA00022670"/>
    </source>
</evidence>
<dbReference type="GO" id="GO:0006508">
    <property type="term" value="P:proteolysis"/>
    <property type="evidence" value="ECO:0007669"/>
    <property type="project" value="UniProtKB-KW"/>
</dbReference>
<dbReference type="InterPro" id="IPR023365">
    <property type="entry name" value="Sortase_dom-sf"/>
</dbReference>
<keyword evidence="5" id="KW-0472">Membrane</keyword>
<keyword evidence="5" id="KW-0812">Transmembrane</keyword>
<feature type="transmembrane region" description="Helical" evidence="5">
    <location>
        <begin position="230"/>
        <end position="248"/>
    </location>
</feature>
<dbReference type="EMBL" id="CP019609">
    <property type="protein sequence ID" value="AQP54773.1"/>
    <property type="molecule type" value="Genomic_DNA"/>
</dbReference>
<evidence type="ECO:0000313" key="6">
    <source>
        <dbReference type="EMBL" id="AQP54773.1"/>
    </source>
</evidence>
<evidence type="ECO:0000256" key="5">
    <source>
        <dbReference type="SAM" id="Phobius"/>
    </source>
</evidence>
<protein>
    <recommendedName>
        <fullName evidence="8">Class A sortase</fullName>
    </recommendedName>
</protein>
<feature type="active site" description="Acyl-thioester intermediate" evidence="4">
    <location>
        <position position="180"/>
    </location>
</feature>
<keyword evidence="7" id="KW-1185">Reference proteome</keyword>
<keyword evidence="3" id="KW-0788">Thiol protease</keyword>
<dbReference type="KEGG" id="vpi:BW732_03660"/>
<keyword evidence="5" id="KW-1133">Transmembrane helix</keyword>
<dbReference type="STRING" id="633807.BW732_03660"/>
<keyword evidence="2" id="KW-0378">Hydrolase</keyword>
<dbReference type="Gene3D" id="2.40.260.10">
    <property type="entry name" value="Sortase"/>
    <property type="match status" value="1"/>
</dbReference>
<name>A0A1Q2D9E9_9ENTE</name>
<keyword evidence="1" id="KW-0645">Protease</keyword>
<reference evidence="6 7" key="1">
    <citation type="journal article" date="2010" name="Int. J. Syst. Evol. Microbiol.">
        <title>Vagococcus penaei sp. nov., isolated from spoilage microbiota of cooked shrimp (Penaeus vannamei).</title>
        <authorList>
            <person name="Jaffres E."/>
            <person name="Prevost H."/>
            <person name="Rossero A."/>
            <person name="Joffraud J.J."/>
            <person name="Dousset X."/>
        </authorList>
    </citation>
    <scope>NUCLEOTIDE SEQUENCE [LARGE SCALE GENOMIC DNA]</scope>
    <source>
        <strain evidence="6 7">CD276</strain>
    </source>
</reference>
<dbReference type="NCBIfam" id="TIGR01076">
    <property type="entry name" value="sortase_fam"/>
    <property type="match status" value="1"/>
</dbReference>
<proteinExistence type="predicted"/>
<feature type="active site" description="Proton donor/acceptor" evidence="4">
    <location>
        <position position="119"/>
    </location>
</feature>
<dbReference type="Proteomes" id="UP000188246">
    <property type="component" value="Chromosome"/>
</dbReference>
<dbReference type="InterPro" id="IPR042007">
    <property type="entry name" value="Sortase_A"/>
</dbReference>
<evidence type="ECO:0008006" key="8">
    <source>
        <dbReference type="Google" id="ProtNLM"/>
    </source>
</evidence>
<sequence length="253" mass="28789">MSEIGIDLIITIGLIFLFFPVVKDALIGQKIYQSQIVKISTKLPDTIPKEEKITALSVTDIWRYRNNNQLNAYGSISIPSLKWQQPIFVGMTNENLFYGGVAMYPQRTLNQGNFVVFGHHLGMQELLFGSILEAKQGQKVIVSFLEQSQVYRIVDIRVIDETDLSVVSQTDNNQLTIFTCPTPQVTSQRYVIVAKPEKESKQKLQPQVAKINQEISQKATVDSQKIRQPFYYLIGLIVLSILIIRIFFAKVVY</sequence>
<accession>A0A1Q2D9E9</accession>
<dbReference type="Pfam" id="PF04203">
    <property type="entry name" value="Sortase"/>
    <property type="match status" value="1"/>
</dbReference>
<feature type="transmembrane region" description="Helical" evidence="5">
    <location>
        <begin position="6"/>
        <end position="26"/>
    </location>
</feature>
<evidence type="ECO:0000256" key="4">
    <source>
        <dbReference type="PIRSR" id="PIRSR605754-1"/>
    </source>
</evidence>
<dbReference type="CDD" id="cd06165">
    <property type="entry name" value="Sortase_A"/>
    <property type="match status" value="1"/>
</dbReference>
<dbReference type="SUPFAM" id="SSF63817">
    <property type="entry name" value="Sortase"/>
    <property type="match status" value="1"/>
</dbReference>
<dbReference type="InterPro" id="IPR005754">
    <property type="entry name" value="Sortase"/>
</dbReference>
<evidence type="ECO:0000256" key="2">
    <source>
        <dbReference type="ARBA" id="ARBA00022801"/>
    </source>
</evidence>
<dbReference type="AlphaFoldDB" id="A0A1Q2D9E9"/>
<evidence type="ECO:0000256" key="3">
    <source>
        <dbReference type="ARBA" id="ARBA00022807"/>
    </source>
</evidence>
<dbReference type="GO" id="GO:0008234">
    <property type="term" value="F:cysteine-type peptidase activity"/>
    <property type="evidence" value="ECO:0007669"/>
    <property type="project" value="UniProtKB-KW"/>
</dbReference>